<name>W9S748_9ROSA</name>
<sequence length="68" mass="7688">MWLQQPESRYQGVLDLPGLTDRAVEVWARTRWTMTSRSAADRLAVEKRASMDEEDSMADESGDDTTPA</sequence>
<feature type="compositionally biased region" description="Acidic residues" evidence="1">
    <location>
        <begin position="52"/>
        <end position="68"/>
    </location>
</feature>
<evidence type="ECO:0000313" key="2">
    <source>
        <dbReference type="EMBL" id="EXC14475.1"/>
    </source>
</evidence>
<proteinExistence type="predicted"/>
<feature type="region of interest" description="Disordered" evidence="1">
    <location>
        <begin position="39"/>
        <end position="68"/>
    </location>
</feature>
<evidence type="ECO:0000256" key="1">
    <source>
        <dbReference type="SAM" id="MobiDB-lite"/>
    </source>
</evidence>
<feature type="compositionally biased region" description="Basic and acidic residues" evidence="1">
    <location>
        <begin position="39"/>
        <end position="51"/>
    </location>
</feature>
<dbReference type="EMBL" id="KE345762">
    <property type="protein sequence ID" value="EXC14475.1"/>
    <property type="molecule type" value="Genomic_DNA"/>
</dbReference>
<evidence type="ECO:0000313" key="3">
    <source>
        <dbReference type="Proteomes" id="UP000030645"/>
    </source>
</evidence>
<gene>
    <name evidence="2" type="ORF">L484_007842</name>
</gene>
<reference evidence="3" key="1">
    <citation type="submission" date="2013-01" db="EMBL/GenBank/DDBJ databases">
        <title>Draft Genome Sequence of a Mulberry Tree, Morus notabilis C.K. Schneid.</title>
        <authorList>
            <person name="He N."/>
            <person name="Zhao S."/>
        </authorList>
    </citation>
    <scope>NUCLEOTIDE SEQUENCE</scope>
</reference>
<accession>W9S748</accession>
<dbReference type="Proteomes" id="UP000030645">
    <property type="component" value="Unassembled WGS sequence"/>
</dbReference>
<dbReference type="AlphaFoldDB" id="W9S748"/>
<keyword evidence="3" id="KW-1185">Reference proteome</keyword>
<organism evidence="2 3">
    <name type="scientific">Morus notabilis</name>
    <dbReference type="NCBI Taxonomy" id="981085"/>
    <lineage>
        <taxon>Eukaryota</taxon>
        <taxon>Viridiplantae</taxon>
        <taxon>Streptophyta</taxon>
        <taxon>Embryophyta</taxon>
        <taxon>Tracheophyta</taxon>
        <taxon>Spermatophyta</taxon>
        <taxon>Magnoliopsida</taxon>
        <taxon>eudicotyledons</taxon>
        <taxon>Gunneridae</taxon>
        <taxon>Pentapetalae</taxon>
        <taxon>rosids</taxon>
        <taxon>fabids</taxon>
        <taxon>Rosales</taxon>
        <taxon>Moraceae</taxon>
        <taxon>Moreae</taxon>
        <taxon>Morus</taxon>
    </lineage>
</organism>
<protein>
    <submittedName>
        <fullName evidence="2">Uncharacterized protein</fullName>
    </submittedName>
</protein>